<evidence type="ECO:0000313" key="6">
    <source>
        <dbReference type="Proteomes" id="UP000320176"/>
    </source>
</evidence>
<feature type="repeat" description="TPR" evidence="3">
    <location>
        <begin position="411"/>
        <end position="444"/>
    </location>
</feature>
<keyword evidence="6" id="KW-1185">Reference proteome</keyword>
<dbReference type="InterPro" id="IPR011990">
    <property type="entry name" value="TPR-like_helical_dom_sf"/>
</dbReference>
<keyword evidence="4" id="KW-0732">Signal</keyword>
<gene>
    <name evidence="5" type="ORF">Pla52n_57290</name>
</gene>
<dbReference type="RefSeq" id="WP_146522701.1">
    <property type="nucleotide sequence ID" value="NZ_CP151726.1"/>
</dbReference>
<reference evidence="5 6" key="1">
    <citation type="submission" date="2019-02" db="EMBL/GenBank/DDBJ databases">
        <title>Deep-cultivation of Planctomycetes and their phenomic and genomic characterization uncovers novel biology.</title>
        <authorList>
            <person name="Wiegand S."/>
            <person name="Jogler M."/>
            <person name="Boedeker C."/>
            <person name="Pinto D."/>
            <person name="Vollmers J."/>
            <person name="Rivas-Marin E."/>
            <person name="Kohn T."/>
            <person name="Peeters S.H."/>
            <person name="Heuer A."/>
            <person name="Rast P."/>
            <person name="Oberbeckmann S."/>
            <person name="Bunk B."/>
            <person name="Jeske O."/>
            <person name="Meyerdierks A."/>
            <person name="Storesund J.E."/>
            <person name="Kallscheuer N."/>
            <person name="Luecker S."/>
            <person name="Lage O.M."/>
            <person name="Pohl T."/>
            <person name="Merkel B.J."/>
            <person name="Hornburger P."/>
            <person name="Mueller R.-W."/>
            <person name="Bruemmer F."/>
            <person name="Labrenz M."/>
            <person name="Spormann A.M."/>
            <person name="Op Den Camp H."/>
            <person name="Overmann J."/>
            <person name="Amann R."/>
            <person name="Jetten M.S.M."/>
            <person name="Mascher T."/>
            <person name="Medema M.H."/>
            <person name="Devos D.P."/>
            <person name="Kaster A.-K."/>
            <person name="Ovreas L."/>
            <person name="Rohde M."/>
            <person name="Galperin M.Y."/>
            <person name="Jogler C."/>
        </authorList>
    </citation>
    <scope>NUCLEOTIDE SEQUENCE [LARGE SCALE GENOMIC DNA]</scope>
    <source>
        <strain evidence="5 6">Pla52n</strain>
    </source>
</reference>
<evidence type="ECO:0000256" key="4">
    <source>
        <dbReference type="SAM" id="SignalP"/>
    </source>
</evidence>
<keyword evidence="1" id="KW-0677">Repeat</keyword>
<dbReference type="PANTHER" id="PTHR44858:SF1">
    <property type="entry name" value="UDP-N-ACETYLGLUCOSAMINE--PEPTIDE N-ACETYLGLUCOSAMINYLTRANSFERASE SPINDLY-RELATED"/>
    <property type="match status" value="1"/>
</dbReference>
<dbReference type="Pfam" id="PF13432">
    <property type="entry name" value="TPR_16"/>
    <property type="match status" value="2"/>
</dbReference>
<dbReference type="AlphaFoldDB" id="A0A5C6A433"/>
<protein>
    <submittedName>
        <fullName evidence="5">Lipoprotein NlpI</fullName>
    </submittedName>
</protein>
<dbReference type="PANTHER" id="PTHR44858">
    <property type="entry name" value="TETRATRICOPEPTIDE REPEAT PROTEIN 6"/>
    <property type="match status" value="1"/>
</dbReference>
<dbReference type="SUPFAM" id="SSF48452">
    <property type="entry name" value="TPR-like"/>
    <property type="match status" value="3"/>
</dbReference>
<dbReference type="InterPro" id="IPR050498">
    <property type="entry name" value="Ycf3"/>
</dbReference>
<dbReference type="SMART" id="SM00028">
    <property type="entry name" value="TPR"/>
    <property type="match status" value="9"/>
</dbReference>
<feature type="repeat" description="TPR" evidence="3">
    <location>
        <begin position="133"/>
        <end position="166"/>
    </location>
</feature>
<feature type="repeat" description="TPR" evidence="3">
    <location>
        <begin position="302"/>
        <end position="335"/>
    </location>
</feature>
<dbReference type="Pfam" id="PF13414">
    <property type="entry name" value="TPR_11"/>
    <property type="match status" value="1"/>
</dbReference>
<dbReference type="PROSITE" id="PS50005">
    <property type="entry name" value="TPR"/>
    <property type="match status" value="5"/>
</dbReference>
<dbReference type="InterPro" id="IPR019734">
    <property type="entry name" value="TPR_rpt"/>
</dbReference>
<feature type="repeat" description="TPR" evidence="3">
    <location>
        <begin position="65"/>
        <end position="98"/>
    </location>
</feature>
<evidence type="ECO:0000256" key="1">
    <source>
        <dbReference type="ARBA" id="ARBA00022737"/>
    </source>
</evidence>
<feature type="signal peptide" evidence="4">
    <location>
        <begin position="1"/>
        <end position="26"/>
    </location>
</feature>
<dbReference type="OrthoDB" id="250076at2"/>
<keyword evidence="5" id="KW-0449">Lipoprotein</keyword>
<feature type="repeat" description="TPR" evidence="3">
    <location>
        <begin position="167"/>
        <end position="200"/>
    </location>
</feature>
<dbReference type="Pfam" id="PF13176">
    <property type="entry name" value="TPR_7"/>
    <property type="match status" value="1"/>
</dbReference>
<dbReference type="Proteomes" id="UP000320176">
    <property type="component" value="Unassembled WGS sequence"/>
</dbReference>
<keyword evidence="2 3" id="KW-0802">TPR repeat</keyword>
<evidence type="ECO:0000256" key="2">
    <source>
        <dbReference type="ARBA" id="ARBA00022803"/>
    </source>
</evidence>
<dbReference type="Gene3D" id="1.25.40.10">
    <property type="entry name" value="Tetratricopeptide repeat domain"/>
    <property type="match status" value="5"/>
</dbReference>
<organism evidence="5 6">
    <name type="scientific">Stieleria varia</name>
    <dbReference type="NCBI Taxonomy" id="2528005"/>
    <lineage>
        <taxon>Bacteria</taxon>
        <taxon>Pseudomonadati</taxon>
        <taxon>Planctomycetota</taxon>
        <taxon>Planctomycetia</taxon>
        <taxon>Pirellulales</taxon>
        <taxon>Pirellulaceae</taxon>
        <taxon>Stieleria</taxon>
    </lineage>
</organism>
<dbReference type="Pfam" id="PF13181">
    <property type="entry name" value="TPR_8"/>
    <property type="match status" value="1"/>
</dbReference>
<proteinExistence type="predicted"/>
<sequence length="466" mass="52107" precursor="true">MSRVSALSLFAIVPLILLLSSASMSRADDAQSPDLSAADAAFDSGQYAKAYSLYNASAKDGVLGYEAQVGVARCFMEVKQYTESESAFDEAIKLDDNRFEAYAGRGMAKWLQDKNKDAIVDLQRAIEINDQSVDGWLYLALSNQSLGKHDDALKLFDKAVALDDQRWFSFFQRAKTHLALDDPAAAIADYTRAIEINPNNTNAHRQRAIAYQQQEQYAEAIADINQRLAVLPLDTDSIEIRAEIYQASEELLMSARDYSALIGMNTNVPESLKSRGGCYMELELYQASIDDYLAASKLAPDQWTYANLATCYEYLDEYEKVDGFYTEALKLDPEYELALVWRAYARQRLKRFTEAKADYLAALKAGADDDPIALGNLSWLLSGCPDETVRDGRLALELATKANELYEGKQAWVVDNIAAAHAELGDFDNAVTWVQKAIELAESEEEQADIRTRLELYQNKQPARIE</sequence>
<dbReference type="EMBL" id="SJPN01000008">
    <property type="protein sequence ID" value="TWT93901.1"/>
    <property type="molecule type" value="Genomic_DNA"/>
</dbReference>
<comment type="caution">
    <text evidence="5">The sequence shown here is derived from an EMBL/GenBank/DDBJ whole genome shotgun (WGS) entry which is preliminary data.</text>
</comment>
<evidence type="ECO:0000256" key="3">
    <source>
        <dbReference type="PROSITE-ProRule" id="PRU00339"/>
    </source>
</evidence>
<name>A0A5C6A433_9BACT</name>
<feature type="chain" id="PRO_5022675871" evidence="4">
    <location>
        <begin position="27"/>
        <end position="466"/>
    </location>
</feature>
<evidence type="ECO:0000313" key="5">
    <source>
        <dbReference type="EMBL" id="TWT93901.1"/>
    </source>
</evidence>
<accession>A0A5C6A433</accession>